<feature type="region of interest" description="Disordered" evidence="3">
    <location>
        <begin position="254"/>
        <end position="273"/>
    </location>
</feature>
<dbReference type="OrthoDB" id="1862401at2759"/>
<dbReference type="Proteomes" id="UP000279259">
    <property type="component" value="Unassembled WGS sequence"/>
</dbReference>
<dbReference type="PANTHER" id="PTHR31642:SF11">
    <property type="entry name" value="SHIKIMATE O-HYDROXYCINNAMOYLTRANSFERASE"/>
    <property type="match status" value="1"/>
</dbReference>
<dbReference type="AlphaFoldDB" id="A0A427YWR7"/>
<evidence type="ECO:0000256" key="2">
    <source>
        <dbReference type="ARBA" id="ARBA00023315"/>
    </source>
</evidence>
<evidence type="ECO:0000256" key="1">
    <source>
        <dbReference type="ARBA" id="ARBA00022679"/>
    </source>
</evidence>
<dbReference type="GO" id="GO:0016747">
    <property type="term" value="F:acyltransferase activity, transferring groups other than amino-acyl groups"/>
    <property type="evidence" value="ECO:0007669"/>
    <property type="project" value="TreeGrafter"/>
</dbReference>
<dbReference type="InterPro" id="IPR023213">
    <property type="entry name" value="CAT-like_dom_sf"/>
</dbReference>
<keyword evidence="2" id="KW-0012">Acyltransferase</keyword>
<keyword evidence="1" id="KW-0808">Transferase</keyword>
<name>A0A427YWR7_9TREE</name>
<evidence type="ECO:0000313" key="5">
    <source>
        <dbReference type="Proteomes" id="UP000279259"/>
    </source>
</evidence>
<protein>
    <submittedName>
        <fullName evidence="4">Uncharacterized protein</fullName>
    </submittedName>
</protein>
<proteinExistence type="predicted"/>
<comment type="caution">
    <text evidence="4">The sequence shown here is derived from an EMBL/GenBank/DDBJ whole genome shotgun (WGS) entry which is preliminary data.</text>
</comment>
<keyword evidence="5" id="KW-1185">Reference proteome</keyword>
<dbReference type="Gene3D" id="3.30.559.10">
    <property type="entry name" value="Chloramphenicol acetyltransferase-like domain"/>
    <property type="match status" value="2"/>
</dbReference>
<dbReference type="Pfam" id="PF02458">
    <property type="entry name" value="Transferase"/>
    <property type="match status" value="1"/>
</dbReference>
<feature type="compositionally biased region" description="Pro residues" evidence="3">
    <location>
        <begin position="260"/>
        <end position="273"/>
    </location>
</feature>
<accession>A0A427YWR7</accession>
<reference evidence="4 5" key="1">
    <citation type="submission" date="2018-11" db="EMBL/GenBank/DDBJ databases">
        <title>Genome sequence of Saitozyma podzolica DSM 27192.</title>
        <authorList>
            <person name="Aliyu H."/>
            <person name="Gorte O."/>
            <person name="Ochsenreither K."/>
        </authorList>
    </citation>
    <scope>NUCLEOTIDE SEQUENCE [LARGE SCALE GENOMIC DNA]</scope>
    <source>
        <strain evidence="4 5">DSM 27192</strain>
    </source>
</reference>
<evidence type="ECO:0000256" key="3">
    <source>
        <dbReference type="SAM" id="MobiDB-lite"/>
    </source>
</evidence>
<gene>
    <name evidence="4" type="ORF">EHS25_000621</name>
</gene>
<dbReference type="PANTHER" id="PTHR31642">
    <property type="entry name" value="TRICHOTHECENE 3-O-ACETYLTRANSFERASE"/>
    <property type="match status" value="1"/>
</dbReference>
<organism evidence="4 5">
    <name type="scientific">Saitozyma podzolica</name>
    <dbReference type="NCBI Taxonomy" id="1890683"/>
    <lineage>
        <taxon>Eukaryota</taxon>
        <taxon>Fungi</taxon>
        <taxon>Dikarya</taxon>
        <taxon>Basidiomycota</taxon>
        <taxon>Agaricomycotina</taxon>
        <taxon>Tremellomycetes</taxon>
        <taxon>Tremellales</taxon>
        <taxon>Trimorphomycetaceae</taxon>
        <taxon>Saitozyma</taxon>
    </lineage>
</organism>
<dbReference type="STRING" id="1890683.A0A427YWR7"/>
<sequence>MTVPSSSVTVVTSEVVRCANNASYETLSSPFRLGPLDTLVAPFIPVAAVFVYRQLGDSAPPREELIPLPRLRLALTRLLDCYPHLTGRLQLNPDGSREIVRVGTGAELFEARSDLRLDDLADQGGGSSGSGRVRMVDLPDAGNAFMAPFDMSVEAVCAGPPLTIQHTRLACGSVALGVRVLHTLCDAEGCFQMVRHLAEIYRQLSPGAGARDLASTSLRQPPTVEGYMADLELSPEERQTALEYDPILYHVEPTPTAAAEPPPPPQPAEHPPPPVVGRFLRYSGDSLKRLKAAASDSDDQTSWISTFDALAAHLYQRIYRARVQIYGDGGEMSPPDILTPVNLRNRLGEGGLPPQYFPNGLLTVYTSVPTETLAAAPLHRIASALHDLTRHPSVTSRDALDRTLRWMVAQPDRSKIQWGFRGGNGCLMISQWNKMDMYAGATFEAPPVLASTPFTEISLIDGLGYFLPTEAQGIGGDAGEIEVCMALAGPVWEVLDRDEEFTQYLSRSS</sequence>
<dbReference type="InterPro" id="IPR050317">
    <property type="entry name" value="Plant_Fungal_Acyltransferase"/>
</dbReference>
<dbReference type="EMBL" id="RSCD01000001">
    <property type="protein sequence ID" value="RSH95529.1"/>
    <property type="molecule type" value="Genomic_DNA"/>
</dbReference>
<evidence type="ECO:0000313" key="4">
    <source>
        <dbReference type="EMBL" id="RSH95529.1"/>
    </source>
</evidence>